<evidence type="ECO:0000259" key="6">
    <source>
        <dbReference type="Pfam" id="PF01494"/>
    </source>
</evidence>
<dbReference type="PANTHER" id="PTHR43004">
    <property type="entry name" value="TRK SYSTEM POTASSIUM UPTAKE PROTEIN"/>
    <property type="match status" value="1"/>
</dbReference>
<dbReference type="Proteomes" id="UP000053257">
    <property type="component" value="Unassembled WGS sequence"/>
</dbReference>
<protein>
    <recommendedName>
        <fullName evidence="6">FAD-binding domain-containing protein</fullName>
    </recommendedName>
</protein>
<dbReference type="Gene3D" id="3.40.30.20">
    <property type="match status" value="1"/>
</dbReference>
<name>A0A0C3S336_PHLG1</name>
<dbReference type="AlphaFoldDB" id="A0A0C3S336"/>
<comment type="cofactor">
    <cofactor evidence="1">
        <name>FAD</name>
        <dbReference type="ChEBI" id="CHEBI:57692"/>
    </cofactor>
</comment>
<gene>
    <name evidence="7" type="ORF">PHLGIDRAFT_125982</name>
</gene>
<dbReference type="Gene3D" id="3.30.70.2450">
    <property type="match status" value="1"/>
</dbReference>
<feature type="domain" description="FAD-binding" evidence="6">
    <location>
        <begin position="10"/>
        <end position="358"/>
    </location>
</feature>
<evidence type="ECO:0000313" key="7">
    <source>
        <dbReference type="EMBL" id="KIP09836.1"/>
    </source>
</evidence>
<dbReference type="HOGENOM" id="CLU_009665_20_3_1"/>
<dbReference type="PRINTS" id="PR00420">
    <property type="entry name" value="RNGMNOXGNASE"/>
</dbReference>
<evidence type="ECO:0000256" key="3">
    <source>
        <dbReference type="ARBA" id="ARBA00022827"/>
    </source>
</evidence>
<dbReference type="STRING" id="745531.A0A0C3S336"/>
<dbReference type="InterPro" id="IPR036188">
    <property type="entry name" value="FAD/NAD-bd_sf"/>
</dbReference>
<keyword evidence="4" id="KW-0560">Oxidoreductase</keyword>
<dbReference type="Gene3D" id="3.50.50.60">
    <property type="entry name" value="FAD/NAD(P)-binding domain"/>
    <property type="match status" value="1"/>
</dbReference>
<keyword evidence="3" id="KW-0274">FAD</keyword>
<keyword evidence="2" id="KW-0285">Flavoprotein</keyword>
<dbReference type="InterPro" id="IPR050641">
    <property type="entry name" value="RIFMO-like"/>
</dbReference>
<organism evidence="7 8">
    <name type="scientific">Phlebiopsis gigantea (strain 11061_1 CR5-6)</name>
    <name type="common">White-rot fungus</name>
    <name type="synonym">Peniophora gigantea</name>
    <dbReference type="NCBI Taxonomy" id="745531"/>
    <lineage>
        <taxon>Eukaryota</taxon>
        <taxon>Fungi</taxon>
        <taxon>Dikarya</taxon>
        <taxon>Basidiomycota</taxon>
        <taxon>Agaricomycotina</taxon>
        <taxon>Agaricomycetes</taxon>
        <taxon>Polyporales</taxon>
        <taxon>Phanerochaetaceae</taxon>
        <taxon>Phlebiopsis</taxon>
    </lineage>
</organism>
<dbReference type="Pfam" id="PF01494">
    <property type="entry name" value="FAD_binding_3"/>
    <property type="match status" value="1"/>
</dbReference>
<dbReference type="GO" id="GO:0016709">
    <property type="term" value="F:oxidoreductase activity, acting on paired donors, with incorporation or reduction of molecular oxygen, NAD(P)H as one donor, and incorporation of one atom of oxygen"/>
    <property type="evidence" value="ECO:0007669"/>
    <property type="project" value="UniProtKB-ARBA"/>
</dbReference>
<evidence type="ECO:0000256" key="1">
    <source>
        <dbReference type="ARBA" id="ARBA00001974"/>
    </source>
</evidence>
<dbReference type="EMBL" id="KN840461">
    <property type="protein sequence ID" value="KIP09836.1"/>
    <property type="molecule type" value="Genomic_DNA"/>
</dbReference>
<accession>A0A0C3S336</accession>
<keyword evidence="8" id="KW-1185">Reference proteome</keyword>
<dbReference type="PANTHER" id="PTHR43004:SF19">
    <property type="entry name" value="BINDING MONOOXYGENASE, PUTATIVE (JCVI)-RELATED"/>
    <property type="match status" value="1"/>
</dbReference>
<feature type="compositionally biased region" description="Basic and acidic residues" evidence="5">
    <location>
        <begin position="429"/>
        <end position="447"/>
    </location>
</feature>
<evidence type="ECO:0000256" key="5">
    <source>
        <dbReference type="SAM" id="MobiDB-lite"/>
    </source>
</evidence>
<reference evidence="7 8" key="1">
    <citation type="journal article" date="2014" name="PLoS Genet.">
        <title>Analysis of the Phlebiopsis gigantea genome, transcriptome and secretome provides insight into its pioneer colonization strategies of wood.</title>
        <authorList>
            <person name="Hori C."/>
            <person name="Ishida T."/>
            <person name="Igarashi K."/>
            <person name="Samejima M."/>
            <person name="Suzuki H."/>
            <person name="Master E."/>
            <person name="Ferreira P."/>
            <person name="Ruiz-Duenas F.J."/>
            <person name="Held B."/>
            <person name="Canessa P."/>
            <person name="Larrondo L.F."/>
            <person name="Schmoll M."/>
            <person name="Druzhinina I.S."/>
            <person name="Kubicek C.P."/>
            <person name="Gaskell J.A."/>
            <person name="Kersten P."/>
            <person name="St John F."/>
            <person name="Glasner J."/>
            <person name="Sabat G."/>
            <person name="Splinter BonDurant S."/>
            <person name="Syed K."/>
            <person name="Yadav J."/>
            <person name="Mgbeahuruike A.C."/>
            <person name="Kovalchuk A."/>
            <person name="Asiegbu F.O."/>
            <person name="Lackner G."/>
            <person name="Hoffmeister D."/>
            <person name="Rencoret J."/>
            <person name="Gutierrez A."/>
            <person name="Sun H."/>
            <person name="Lindquist E."/>
            <person name="Barry K."/>
            <person name="Riley R."/>
            <person name="Grigoriev I.V."/>
            <person name="Henrissat B."/>
            <person name="Kues U."/>
            <person name="Berka R.M."/>
            <person name="Martinez A.T."/>
            <person name="Covert S.F."/>
            <person name="Blanchette R.A."/>
            <person name="Cullen D."/>
        </authorList>
    </citation>
    <scope>NUCLEOTIDE SEQUENCE [LARGE SCALE GENOMIC DNA]</scope>
    <source>
        <strain evidence="7 8">11061_1 CR5-6</strain>
    </source>
</reference>
<proteinExistence type="predicted"/>
<dbReference type="SUPFAM" id="SSF51905">
    <property type="entry name" value="FAD/NAD(P)-binding domain"/>
    <property type="match status" value="1"/>
</dbReference>
<feature type="region of interest" description="Disordered" evidence="5">
    <location>
        <begin position="427"/>
        <end position="447"/>
    </location>
</feature>
<dbReference type="GO" id="GO:0071949">
    <property type="term" value="F:FAD binding"/>
    <property type="evidence" value="ECO:0007669"/>
    <property type="project" value="InterPro"/>
</dbReference>
<evidence type="ECO:0000256" key="4">
    <source>
        <dbReference type="ARBA" id="ARBA00023002"/>
    </source>
</evidence>
<dbReference type="InterPro" id="IPR038220">
    <property type="entry name" value="PHOX_C_sf"/>
</dbReference>
<evidence type="ECO:0000313" key="8">
    <source>
        <dbReference type="Proteomes" id="UP000053257"/>
    </source>
</evidence>
<dbReference type="InterPro" id="IPR002938">
    <property type="entry name" value="FAD-bd"/>
</dbReference>
<evidence type="ECO:0000256" key="2">
    <source>
        <dbReference type="ARBA" id="ARBA00022630"/>
    </source>
</evidence>
<sequence>MSSPHMSQQLPVLVIGAGPTGLVAAISLTRTGIPVRVIEKRDTFHGGVRGTGLMPRTLEALSFLGVADEVMDISIQPKSFAFYGPDGRTPKLAPWSEGCGDAQFYPFPESRAVSQAEFEEALRAHLQRLGVCIESSSELVDFEQFDDKVSARVRRVSDGEASPGLEETVECFAMIAADGARGRTRRQLGIPFIGQTKEEDRILTGNAYIPNLNKHHWHMWGNMKQKAFGLKPLKTENLFQIQALGPELPHIPLDVDHVRKLFYSISGRDDIVIDAAQWVSEWRANIRMCEKFSVGRVFLIGDAAHCHSPFGGQGMNSGMQDAVNLTWKLAMVYHGQASMGLMETYSEERVPVIAEMLSLSSALHFKAFGKPGASALDGAVGGPASRENRQVDNAEIMRRPKTLLQLGVNYRWSPVVLETRSASITTSSDDVKKDPYGAGSDKLRAGDRAPDAKMSVVRLTDRTTQPITLHHHFNMLKHALFVFTSSTAALERVGEELKTVVPDFVDSGLTSLEIILPKATEISAPLPSSVADLAKNEKLALLIDEEAEARRVYDLSYVDDEVTYVAIRPDGVVGAFSGDVLGMQRYFETLILGGRN</sequence>
<dbReference type="OrthoDB" id="2690153at2759"/>